<evidence type="ECO:0008006" key="3">
    <source>
        <dbReference type="Google" id="ProtNLM"/>
    </source>
</evidence>
<sequence>MPRERGALPLNLQILRDNGLRAVFFVEPLFSYYYGLDALQELVGVIMEGGQDVQMHIHPEWLDVLPNEIVPRRKNMQMLHRFSLDEQEVLLEAAASRLVEAGAPRPTAFRSGNYSANADTLRALARIGVKVDSSINACFDFPYPDMGGTRLLYPSSMENIAEYPVTLFRDGFGRVRPMQITACSMSEMVEGLSRARDQGLPAATLVSHNFELLSADRRSEDRIVTRRFAGLCEWLGRNVAEFPTASFDPSVVPAVPPSAWELPRVSPLATGQRYLAQAMRRLVH</sequence>
<gene>
    <name evidence="1" type="ORF">ACFPO9_27210</name>
</gene>
<reference evidence="2" key="1">
    <citation type="journal article" date="2019" name="Int. J. Syst. Evol. Microbiol.">
        <title>The Global Catalogue of Microorganisms (GCM) 10K type strain sequencing project: providing services to taxonomists for standard genome sequencing and annotation.</title>
        <authorList>
            <consortium name="The Broad Institute Genomics Platform"/>
            <consortium name="The Broad Institute Genome Sequencing Center for Infectious Disease"/>
            <person name="Wu L."/>
            <person name="Ma J."/>
        </authorList>
    </citation>
    <scope>NUCLEOTIDE SEQUENCE [LARGE SCALE GENOMIC DNA]</scope>
    <source>
        <strain evidence="2">CGMCC 4.5798</strain>
    </source>
</reference>
<dbReference type="Gene3D" id="3.20.20.370">
    <property type="entry name" value="Glycoside hydrolase/deacetylase"/>
    <property type="match status" value="1"/>
</dbReference>
<comment type="caution">
    <text evidence="1">The sequence shown here is derived from an EMBL/GenBank/DDBJ whole genome shotgun (WGS) entry which is preliminary data.</text>
</comment>
<dbReference type="SUPFAM" id="SSF88713">
    <property type="entry name" value="Glycoside hydrolase/deacetylase"/>
    <property type="match status" value="1"/>
</dbReference>
<keyword evidence="2" id="KW-1185">Reference proteome</keyword>
<dbReference type="Proteomes" id="UP001596086">
    <property type="component" value="Unassembled WGS sequence"/>
</dbReference>
<evidence type="ECO:0000313" key="2">
    <source>
        <dbReference type="Proteomes" id="UP001596086"/>
    </source>
</evidence>
<dbReference type="EMBL" id="JBHSMZ010000026">
    <property type="protein sequence ID" value="MFC5552222.1"/>
    <property type="molecule type" value="Genomic_DNA"/>
</dbReference>
<accession>A0ABW0S611</accession>
<name>A0ABW0S611_9BURK</name>
<organism evidence="1 2">
    <name type="scientific">Massilia aerilata</name>
    <dbReference type="NCBI Taxonomy" id="453817"/>
    <lineage>
        <taxon>Bacteria</taxon>
        <taxon>Pseudomonadati</taxon>
        <taxon>Pseudomonadota</taxon>
        <taxon>Betaproteobacteria</taxon>
        <taxon>Burkholderiales</taxon>
        <taxon>Oxalobacteraceae</taxon>
        <taxon>Telluria group</taxon>
        <taxon>Massilia</taxon>
    </lineage>
</organism>
<dbReference type="RefSeq" id="WP_379777471.1">
    <property type="nucleotide sequence ID" value="NZ_JBHSMZ010000026.1"/>
</dbReference>
<dbReference type="InterPro" id="IPR011330">
    <property type="entry name" value="Glyco_hydro/deAcase_b/a-brl"/>
</dbReference>
<evidence type="ECO:0000313" key="1">
    <source>
        <dbReference type="EMBL" id="MFC5552222.1"/>
    </source>
</evidence>
<protein>
    <recommendedName>
        <fullName evidence="3">Polysaccharide deacetylase</fullName>
    </recommendedName>
</protein>
<proteinExistence type="predicted"/>